<gene>
    <name evidence="5" type="primary">trmJ</name>
    <name evidence="7" type="ORF">MIN45_P1937</name>
</gene>
<protein>
    <recommendedName>
        <fullName evidence="5">tRNA (cytidine/uridine-2'-O-)-methyltransferase TrmJ</fullName>
        <ecNumber evidence="5">2.1.1.200</ecNumber>
    </recommendedName>
    <alternativeName>
        <fullName evidence="5">tRNA (cytidine(32)/uridine(32)-2'-O)-methyltransferase</fullName>
    </alternativeName>
    <alternativeName>
        <fullName evidence="5">tRNA Cm32/Um32 methyltransferase</fullName>
    </alternativeName>
</protein>
<dbReference type="InterPro" id="IPR001537">
    <property type="entry name" value="SpoU_MeTrfase"/>
</dbReference>
<dbReference type="FunFam" id="3.40.1280.10:FF:000006">
    <property type="entry name" value="Uncharacterized tRNA/rRNA methyltransferase HI_0380"/>
    <property type="match status" value="1"/>
</dbReference>
<dbReference type="InterPro" id="IPR029026">
    <property type="entry name" value="tRNA_m1G_MTases_N"/>
</dbReference>
<evidence type="ECO:0000256" key="5">
    <source>
        <dbReference type="RuleBase" id="RU362024"/>
    </source>
</evidence>
<evidence type="ECO:0000256" key="1">
    <source>
        <dbReference type="ARBA" id="ARBA00007228"/>
    </source>
</evidence>
<keyword evidence="5" id="KW-0963">Cytoplasm</keyword>
<dbReference type="NCBIfam" id="TIGR00050">
    <property type="entry name" value="rRNA_methyl_1"/>
    <property type="match status" value="1"/>
</dbReference>
<accession>A0AAU9CZS9</accession>
<keyword evidence="8" id="KW-1185">Reference proteome</keyword>
<reference evidence="8" key="1">
    <citation type="journal article" date="2024" name="Int. J. Syst. Evol. Microbiol.">
        <title>Methylomarinovum tepidoasis sp. nov., a moderately thermophilic methanotroph of the family Methylothermaceae isolated from a deep-sea hydrothermal field.</title>
        <authorList>
            <person name="Hirayama H."/>
            <person name="Takaki Y."/>
            <person name="Abe M."/>
            <person name="Miyazaki M."/>
            <person name="Uematsu K."/>
            <person name="Matsui Y."/>
            <person name="Takai K."/>
        </authorList>
    </citation>
    <scope>NUCLEOTIDE SEQUENCE [LARGE SCALE GENOMIC DNA]</scope>
    <source>
        <strain evidence="8">IN45</strain>
    </source>
</reference>
<comment type="catalytic activity">
    <reaction evidence="5">
        <text>uridine(32) in tRNA + S-adenosyl-L-methionine = 2'-O-methyluridine(32) in tRNA + S-adenosyl-L-homocysteine + H(+)</text>
        <dbReference type="Rhea" id="RHEA:42936"/>
        <dbReference type="Rhea" id="RHEA-COMP:10107"/>
        <dbReference type="Rhea" id="RHEA-COMP:10290"/>
        <dbReference type="ChEBI" id="CHEBI:15378"/>
        <dbReference type="ChEBI" id="CHEBI:57856"/>
        <dbReference type="ChEBI" id="CHEBI:59789"/>
        <dbReference type="ChEBI" id="CHEBI:65315"/>
        <dbReference type="ChEBI" id="CHEBI:74478"/>
        <dbReference type="EC" id="2.1.1.200"/>
    </reaction>
</comment>
<dbReference type="GO" id="GO:0003723">
    <property type="term" value="F:RNA binding"/>
    <property type="evidence" value="ECO:0007669"/>
    <property type="project" value="InterPro"/>
</dbReference>
<dbReference type="AlphaFoldDB" id="A0AAU9CZS9"/>
<comment type="catalytic activity">
    <reaction evidence="5">
        <text>cytidine(32) in tRNA + S-adenosyl-L-methionine = 2'-O-methylcytidine(32) in tRNA + S-adenosyl-L-homocysteine + H(+)</text>
        <dbReference type="Rhea" id="RHEA:42932"/>
        <dbReference type="Rhea" id="RHEA-COMP:10288"/>
        <dbReference type="Rhea" id="RHEA-COMP:10289"/>
        <dbReference type="ChEBI" id="CHEBI:15378"/>
        <dbReference type="ChEBI" id="CHEBI:57856"/>
        <dbReference type="ChEBI" id="CHEBI:59789"/>
        <dbReference type="ChEBI" id="CHEBI:74495"/>
        <dbReference type="ChEBI" id="CHEBI:82748"/>
        <dbReference type="EC" id="2.1.1.200"/>
    </reaction>
</comment>
<comment type="similarity">
    <text evidence="1">Belongs to the class IV-like SAM-binding methyltransferase superfamily. RNA methyltransferase TrmH family.</text>
</comment>
<keyword evidence="3 7" id="KW-0808">Transferase</keyword>
<dbReference type="CDD" id="cd18093">
    <property type="entry name" value="SpoU-like_TrmJ"/>
    <property type="match status" value="1"/>
</dbReference>
<comment type="subcellular location">
    <subcellularLocation>
        <location evidence="5">Cytoplasm</location>
    </subcellularLocation>
</comment>
<keyword evidence="2 5" id="KW-0489">Methyltransferase</keyword>
<dbReference type="GO" id="GO:0160206">
    <property type="term" value="F:tRNA (cytidine(32)/uridine(32)-2'-O)-methyltransferase activity"/>
    <property type="evidence" value="ECO:0007669"/>
    <property type="project" value="UniProtKB-EC"/>
</dbReference>
<comment type="subunit">
    <text evidence="5">Homodimer.</text>
</comment>
<dbReference type="PIRSF" id="PIRSF004808">
    <property type="entry name" value="LasT"/>
    <property type="match status" value="1"/>
</dbReference>
<dbReference type="GO" id="GO:0002128">
    <property type="term" value="P:tRNA nucleoside ribose methylation"/>
    <property type="evidence" value="ECO:0007669"/>
    <property type="project" value="TreeGrafter"/>
</dbReference>
<evidence type="ECO:0000256" key="3">
    <source>
        <dbReference type="ARBA" id="ARBA00022679"/>
    </source>
</evidence>
<keyword evidence="4 5" id="KW-0949">S-adenosyl-L-methionine</keyword>
<dbReference type="InterPro" id="IPR004384">
    <property type="entry name" value="RNA_MeTrfase_TrmJ/LasT"/>
</dbReference>
<comment type="function">
    <text evidence="5">Catalyzes the formation of 2'O-methylated cytidine (Cm32) or 2'O-methylated uridine (Um32) at position 32 in tRNA.</text>
</comment>
<organism evidence="7 8">
    <name type="scientific">Methylomarinovum tepidoasis</name>
    <dbReference type="NCBI Taxonomy" id="2840183"/>
    <lineage>
        <taxon>Bacteria</taxon>
        <taxon>Pseudomonadati</taxon>
        <taxon>Pseudomonadota</taxon>
        <taxon>Gammaproteobacteria</taxon>
        <taxon>Methylococcales</taxon>
        <taxon>Methylothermaceae</taxon>
        <taxon>Methylomarinovum</taxon>
    </lineage>
</organism>
<dbReference type="SUPFAM" id="SSF75217">
    <property type="entry name" value="alpha/beta knot"/>
    <property type="match status" value="1"/>
</dbReference>
<proteinExistence type="inferred from homology"/>
<dbReference type="PANTHER" id="PTHR42786:SF2">
    <property type="entry name" value="TRNA (CYTIDINE_URIDINE-2'-O-)-METHYLTRANSFERASE TRMJ"/>
    <property type="match status" value="1"/>
</dbReference>
<dbReference type="InterPro" id="IPR029028">
    <property type="entry name" value="Alpha/beta_knot_MTases"/>
</dbReference>
<dbReference type="EC" id="2.1.1.200" evidence="5"/>
<sequence length="251" mass="27782">MTSGKLKRLEIVPQIRIVLVETSHPGNIGAAARAMKNMGLYELALVAPKCFPHHEATARAAGADDVLAQARCHASLAEAVADCQLVIGTSARRRTIQWPLLTPRQCAERVTAEPPGHRVALVFGRERSGLTNEELDLCQFGLHIPCNPDYSSLNLAAAVQVVAYELFLAGKAMPSEPREERLATHAELESFYRHLAQALNDIGFLHSSKQAPSIMRRLRRLFGRARLEKREVDMLRGILSCAQRQAYKEAE</sequence>
<dbReference type="Proteomes" id="UP001321450">
    <property type="component" value="Chromosome"/>
</dbReference>
<evidence type="ECO:0000256" key="2">
    <source>
        <dbReference type="ARBA" id="ARBA00022603"/>
    </source>
</evidence>
<name>A0AAU9CZS9_9GAMM</name>
<feature type="domain" description="tRNA/rRNA methyltransferase SpoU type" evidence="6">
    <location>
        <begin position="15"/>
        <end position="164"/>
    </location>
</feature>
<dbReference type="Pfam" id="PF00588">
    <property type="entry name" value="SpoU_methylase"/>
    <property type="match status" value="1"/>
</dbReference>
<dbReference type="Gene3D" id="3.40.1280.10">
    <property type="match status" value="1"/>
</dbReference>
<dbReference type="Gene3D" id="1.10.8.590">
    <property type="match status" value="1"/>
</dbReference>
<evidence type="ECO:0000259" key="6">
    <source>
        <dbReference type="Pfam" id="PF00588"/>
    </source>
</evidence>
<evidence type="ECO:0000313" key="7">
    <source>
        <dbReference type="EMBL" id="BCX89564.1"/>
    </source>
</evidence>
<evidence type="ECO:0000256" key="4">
    <source>
        <dbReference type="ARBA" id="ARBA00022691"/>
    </source>
</evidence>
<keyword evidence="5" id="KW-0819">tRNA processing</keyword>
<dbReference type="KEGG" id="meiy:MIN45_P1937"/>
<dbReference type="EMBL" id="AP024718">
    <property type="protein sequence ID" value="BCX89564.1"/>
    <property type="molecule type" value="Genomic_DNA"/>
</dbReference>
<dbReference type="GO" id="GO:0005829">
    <property type="term" value="C:cytosol"/>
    <property type="evidence" value="ECO:0007669"/>
    <property type="project" value="TreeGrafter"/>
</dbReference>
<dbReference type="PANTHER" id="PTHR42786">
    <property type="entry name" value="TRNA/RRNA METHYLTRANSFERASE"/>
    <property type="match status" value="1"/>
</dbReference>
<evidence type="ECO:0000313" key="8">
    <source>
        <dbReference type="Proteomes" id="UP001321450"/>
    </source>
</evidence>